<keyword evidence="6 8" id="KW-0106">Calcium</keyword>
<keyword evidence="7" id="KW-0865">Zymogen</keyword>
<evidence type="ECO:0000256" key="7">
    <source>
        <dbReference type="ARBA" id="ARBA00023145"/>
    </source>
</evidence>
<dbReference type="InterPro" id="IPR036852">
    <property type="entry name" value="Peptidase_S8/S53_dom_sf"/>
</dbReference>
<reference evidence="11" key="1">
    <citation type="submission" date="2021-02" db="EMBL/GenBank/DDBJ databases">
        <title>Genome sequence Cadophora malorum strain M34.</title>
        <authorList>
            <person name="Stefanovic E."/>
            <person name="Vu D."/>
            <person name="Scully C."/>
            <person name="Dijksterhuis J."/>
            <person name="Roader J."/>
            <person name="Houbraken J."/>
        </authorList>
    </citation>
    <scope>NUCLEOTIDE SEQUENCE</scope>
    <source>
        <strain evidence="11">M34</strain>
    </source>
</reference>
<evidence type="ECO:0000256" key="1">
    <source>
        <dbReference type="ARBA" id="ARBA00004239"/>
    </source>
</evidence>
<dbReference type="GO" id="GO:0008240">
    <property type="term" value="F:tripeptidyl-peptidase activity"/>
    <property type="evidence" value="ECO:0007669"/>
    <property type="project" value="TreeGrafter"/>
</dbReference>
<dbReference type="GO" id="GO:0005576">
    <property type="term" value="C:extracellular region"/>
    <property type="evidence" value="ECO:0007669"/>
    <property type="project" value="UniProtKB-SubCell"/>
</dbReference>
<dbReference type="GO" id="GO:0006508">
    <property type="term" value="P:proteolysis"/>
    <property type="evidence" value="ECO:0007669"/>
    <property type="project" value="UniProtKB-KW"/>
</dbReference>
<dbReference type="SMART" id="SM00944">
    <property type="entry name" value="Pro-kuma_activ"/>
    <property type="match status" value="1"/>
</dbReference>
<evidence type="ECO:0000259" key="10">
    <source>
        <dbReference type="PROSITE" id="PS51695"/>
    </source>
</evidence>
<keyword evidence="9" id="KW-0732">Signal</keyword>
<evidence type="ECO:0000256" key="8">
    <source>
        <dbReference type="PROSITE-ProRule" id="PRU01032"/>
    </source>
</evidence>
<evidence type="ECO:0000256" key="2">
    <source>
        <dbReference type="ARBA" id="ARBA00022670"/>
    </source>
</evidence>
<proteinExistence type="predicted"/>
<dbReference type="PANTHER" id="PTHR14218:SF19">
    <property type="entry name" value="SERINE PROTEASE AORO, PUTATIVE (AFU_ORTHOLOGUE AFUA_6G10250)-RELATED"/>
    <property type="match status" value="1"/>
</dbReference>
<feature type="binding site" evidence="8">
    <location>
        <position position="584"/>
    </location>
    <ligand>
        <name>Ca(2+)</name>
        <dbReference type="ChEBI" id="CHEBI:29108"/>
    </ligand>
</feature>
<feature type="binding site" evidence="8">
    <location>
        <position position="585"/>
    </location>
    <ligand>
        <name>Ca(2+)</name>
        <dbReference type="ChEBI" id="CHEBI:29108"/>
    </ligand>
</feature>
<evidence type="ECO:0000256" key="9">
    <source>
        <dbReference type="SAM" id="SignalP"/>
    </source>
</evidence>
<feature type="chain" id="PRO_5034309004" description="Peptidase S53 domain-containing protein" evidence="9">
    <location>
        <begin position="19"/>
        <end position="625"/>
    </location>
</feature>
<dbReference type="InterPro" id="IPR050819">
    <property type="entry name" value="Tripeptidyl-peptidase_I"/>
</dbReference>
<dbReference type="Proteomes" id="UP000664132">
    <property type="component" value="Unassembled WGS sequence"/>
</dbReference>
<evidence type="ECO:0000256" key="4">
    <source>
        <dbReference type="ARBA" id="ARBA00022801"/>
    </source>
</evidence>
<dbReference type="InterPro" id="IPR015366">
    <property type="entry name" value="S53_propep"/>
</dbReference>
<comment type="cofactor">
    <cofactor evidence="8">
        <name>Ca(2+)</name>
        <dbReference type="ChEBI" id="CHEBI:29108"/>
    </cofactor>
    <text evidence="8">Binds 1 Ca(2+) ion per subunit.</text>
</comment>
<feature type="signal peptide" evidence="9">
    <location>
        <begin position="1"/>
        <end position="18"/>
    </location>
</feature>
<sequence length="625" mass="66121">MHFFQVALLGAFTAQAAAAPFSSKHVVHERQDYIPKAWIKRSRVDAAVELPIRIGMTQSNLAKGHDLLMEVSHPGSKKYGQHYSAEEVADIFAPSQEAVETVRGWLESAGIASEKISQSVNKQWMQFDASVFDLESLLGTEYHEYEHSETGKTTVACDKYHVPSHVQDHVDYITPGTKLFSSHRRPNPNADIEKRTFGVTSGKGNSGFLPPLLKDLGMTIEALLAIPETQVCGTAITPVCIQILYNVTKPTKAAAGNQLGIFEDLGDVYSQADLNLFFLTLAQNIPQGTHPTLKAIDGAVAPVNVLAAGPESDFGFLNNFLDAIDGSYCSYIDPLDPPYPDPSNAPGAYKGKLQCGVYKPTNVISISYGGGEADLPPAYQKRQCNEFMKLGLPGVSVVLASGDSGVAGAPGEGGNADGCLGTGQIFAPDFPATCPYLTAVGGTTLPAGANLKTDAETAVTRFGSGGGFSNIYPRPSYQQAAVSAYLTNTPPPYQSYSGVDNMNIGAGGGIYNNGGRGYPDVSAVGDNIVIFNKGAPTLIGGTSASAPIFASILNRINEERLAAGKSTIGFVNPTLYAHPEVLHDITTGNNPGCNTNGFSASKGWDPVTGLGTPNYPAMLKLFINL</sequence>
<organism evidence="11 12">
    <name type="scientific">Cadophora malorum</name>
    <dbReference type="NCBI Taxonomy" id="108018"/>
    <lineage>
        <taxon>Eukaryota</taxon>
        <taxon>Fungi</taxon>
        <taxon>Dikarya</taxon>
        <taxon>Ascomycota</taxon>
        <taxon>Pezizomycotina</taxon>
        <taxon>Leotiomycetes</taxon>
        <taxon>Helotiales</taxon>
        <taxon>Ploettnerulaceae</taxon>
        <taxon>Cadophora</taxon>
    </lineage>
</organism>
<feature type="binding site" evidence="8">
    <location>
        <position position="603"/>
    </location>
    <ligand>
        <name>Ca(2+)</name>
        <dbReference type="ChEBI" id="CHEBI:29108"/>
    </ligand>
</feature>
<keyword evidence="5" id="KW-0720">Serine protease</keyword>
<dbReference type="SUPFAM" id="SSF52743">
    <property type="entry name" value="Subtilisin-like"/>
    <property type="match status" value="1"/>
</dbReference>
<evidence type="ECO:0000256" key="5">
    <source>
        <dbReference type="ARBA" id="ARBA00022825"/>
    </source>
</evidence>
<dbReference type="OrthoDB" id="409122at2759"/>
<comment type="caution">
    <text evidence="8">Lacks conserved residue(s) required for the propagation of feature annotation.</text>
</comment>
<gene>
    <name evidence="11" type="ORF">IFR04_002190</name>
</gene>
<dbReference type="CDD" id="cd04056">
    <property type="entry name" value="Peptidases_S53"/>
    <property type="match status" value="1"/>
</dbReference>
<keyword evidence="3 8" id="KW-0479">Metal-binding</keyword>
<keyword evidence="2" id="KW-0645">Protease</keyword>
<dbReference type="EMBL" id="JAFJYH010000018">
    <property type="protein sequence ID" value="KAG4424657.1"/>
    <property type="molecule type" value="Genomic_DNA"/>
</dbReference>
<dbReference type="CDD" id="cd11377">
    <property type="entry name" value="Pro-peptidase_S53"/>
    <property type="match status" value="1"/>
</dbReference>
<evidence type="ECO:0000256" key="6">
    <source>
        <dbReference type="ARBA" id="ARBA00022837"/>
    </source>
</evidence>
<dbReference type="PROSITE" id="PS51695">
    <property type="entry name" value="SEDOLISIN"/>
    <property type="match status" value="1"/>
</dbReference>
<dbReference type="SUPFAM" id="SSF54897">
    <property type="entry name" value="Protease propeptides/inhibitors"/>
    <property type="match status" value="1"/>
</dbReference>
<dbReference type="Pfam" id="PF09286">
    <property type="entry name" value="Pro-kuma_activ"/>
    <property type="match status" value="1"/>
</dbReference>
<comment type="caution">
    <text evidence="11">The sequence shown here is derived from an EMBL/GenBank/DDBJ whole genome shotgun (WGS) entry which is preliminary data.</text>
</comment>
<keyword evidence="4" id="KW-0378">Hydrolase</keyword>
<dbReference type="AlphaFoldDB" id="A0A8H8BUR6"/>
<dbReference type="GO" id="GO:0004252">
    <property type="term" value="F:serine-type endopeptidase activity"/>
    <property type="evidence" value="ECO:0007669"/>
    <property type="project" value="InterPro"/>
</dbReference>
<comment type="subcellular location">
    <subcellularLocation>
        <location evidence="1">Secreted</location>
        <location evidence="1">Extracellular space</location>
    </subcellularLocation>
</comment>
<dbReference type="PANTHER" id="PTHR14218">
    <property type="entry name" value="PROTEASE S8 TRIPEPTIDYL PEPTIDASE I CLN2"/>
    <property type="match status" value="1"/>
</dbReference>
<protein>
    <recommendedName>
        <fullName evidence="10">Peptidase S53 domain-containing protein</fullName>
    </recommendedName>
</protein>
<evidence type="ECO:0000313" key="12">
    <source>
        <dbReference type="Proteomes" id="UP000664132"/>
    </source>
</evidence>
<dbReference type="Gene3D" id="3.40.50.200">
    <property type="entry name" value="Peptidase S8/S53 domain"/>
    <property type="match status" value="1"/>
</dbReference>
<keyword evidence="12" id="KW-1185">Reference proteome</keyword>
<accession>A0A8H8BUR6</accession>
<dbReference type="GO" id="GO:0046872">
    <property type="term" value="F:metal ion binding"/>
    <property type="evidence" value="ECO:0007669"/>
    <property type="project" value="UniProtKB-UniRule"/>
</dbReference>
<evidence type="ECO:0000256" key="3">
    <source>
        <dbReference type="ARBA" id="ARBA00022723"/>
    </source>
</evidence>
<feature type="domain" description="Peptidase S53" evidence="10">
    <location>
        <begin position="235"/>
        <end position="625"/>
    </location>
</feature>
<name>A0A8H8BUR6_9HELO</name>
<feature type="binding site" evidence="8">
    <location>
        <position position="605"/>
    </location>
    <ligand>
        <name>Ca(2+)</name>
        <dbReference type="ChEBI" id="CHEBI:29108"/>
    </ligand>
</feature>
<evidence type="ECO:0000313" key="11">
    <source>
        <dbReference type="EMBL" id="KAG4424657.1"/>
    </source>
</evidence>
<dbReference type="InterPro" id="IPR030400">
    <property type="entry name" value="Sedolisin_dom"/>
</dbReference>